<evidence type="ECO:0000256" key="2">
    <source>
        <dbReference type="ARBA" id="ARBA00005417"/>
    </source>
</evidence>
<evidence type="ECO:0000256" key="8">
    <source>
        <dbReference type="ARBA" id="ARBA00023136"/>
    </source>
</evidence>
<comment type="subcellular location">
    <subcellularLocation>
        <location evidence="1">Cell membrane</location>
        <topology evidence="1">Peripheral membrane protein</topology>
    </subcellularLocation>
</comment>
<reference evidence="10 11" key="1">
    <citation type="submission" date="2021-03" db="EMBL/GenBank/DDBJ databases">
        <title>Genomic Encyclopedia of Type Strains, Phase IV (KMG-IV): sequencing the most valuable type-strain genomes for metagenomic binning, comparative biology and taxonomic classification.</title>
        <authorList>
            <person name="Goeker M."/>
        </authorList>
    </citation>
    <scope>NUCLEOTIDE SEQUENCE [LARGE SCALE GENOMIC DNA]</scope>
    <source>
        <strain evidence="10 11">DSM 14349</strain>
    </source>
</reference>
<dbReference type="PANTHER" id="PTHR43553:SF19">
    <property type="entry name" value="HMP_THIAMINE IMPORT ATP-BINDING PROTEIN YKOD-RELATED"/>
    <property type="match status" value="1"/>
</dbReference>
<keyword evidence="5" id="KW-0547">Nucleotide-binding</keyword>
<dbReference type="PANTHER" id="PTHR43553">
    <property type="entry name" value="HEAVY METAL TRANSPORTER"/>
    <property type="match status" value="1"/>
</dbReference>
<evidence type="ECO:0000259" key="9">
    <source>
        <dbReference type="PROSITE" id="PS50893"/>
    </source>
</evidence>
<proteinExistence type="inferred from homology"/>
<dbReference type="EMBL" id="JAGGKG010000006">
    <property type="protein sequence ID" value="MBP1905014.1"/>
    <property type="molecule type" value="Genomic_DNA"/>
</dbReference>
<keyword evidence="4" id="KW-1003">Cell membrane</keyword>
<dbReference type="InterPro" id="IPR017871">
    <property type="entry name" value="ABC_transporter-like_CS"/>
</dbReference>
<sequence length="588" mass="65634">MMALAARNLSLYLDGNDCTPLFSSLNIELQPGKLTLLLGPSGSGKSSLALCLNGIYPHAIEGIVHGEVLLGQKDLSSMNASSIAKHVGIVFQDPDSQFCMLKVEDELAFCLENIGVPAHQIDTRINEALTLVALEKYRYANIESLSGGMKQRLSIACALALQPKVLILDEPTSNLDPISTKGIAACIDRLKQQYNIAVLLIEHQLDAWMPYVDQLAVLGKEGTFEFQGDAVDYFSNHVSQAAKLGIWMPTATTLHEELQLYCDRKCKTVIEAEAPLDADELFEKWTAMPASIRNHALQYLNRNKSKMLKQSKKTSHLPPLLELDEVSFARKSRKSKINIINNISFCIPQGEFIALVGPNGAGKSTLARLMSGLLKPTQGEIKLNTLPLQHYPELELRQRLGLIFQHPEHQFVTESVYDELAFSMREQGLNESSIHERVIGLLEQYRLSQHRHVSPFSLSEGQKRRLSVAAMLSEQQGLLICDEPTYGQDQFSTQEIMDALNLRVNQGMSVFMITHDMEIVEQYCHRVIVLNQGKIVFDGPTSQLWQLPDEQLAYYHLSKPISVDLAQQLEAMKNRKSSYSSTKGSVSL</sequence>
<feature type="domain" description="ABC transporter" evidence="9">
    <location>
        <begin position="321"/>
        <end position="557"/>
    </location>
</feature>
<evidence type="ECO:0000256" key="1">
    <source>
        <dbReference type="ARBA" id="ARBA00004202"/>
    </source>
</evidence>
<evidence type="ECO:0000256" key="3">
    <source>
        <dbReference type="ARBA" id="ARBA00022448"/>
    </source>
</evidence>
<keyword evidence="3" id="KW-0813">Transport</keyword>
<evidence type="ECO:0000313" key="11">
    <source>
        <dbReference type="Proteomes" id="UP001519272"/>
    </source>
</evidence>
<dbReference type="NCBIfam" id="NF010167">
    <property type="entry name" value="PRK13648.1"/>
    <property type="match status" value="2"/>
</dbReference>
<keyword evidence="7" id="KW-1278">Translocase</keyword>
<protein>
    <submittedName>
        <fullName evidence="10">Energy-coupling factor transport system ATP-binding protein</fullName>
        <ecNumber evidence="10">3.6.3.-</ecNumber>
    </submittedName>
</protein>
<feature type="domain" description="ABC transporter" evidence="9">
    <location>
        <begin position="4"/>
        <end position="246"/>
    </location>
</feature>
<dbReference type="Gene3D" id="3.40.50.300">
    <property type="entry name" value="P-loop containing nucleotide triphosphate hydrolases"/>
    <property type="match status" value="2"/>
</dbReference>
<dbReference type="InterPro" id="IPR003439">
    <property type="entry name" value="ABC_transporter-like_ATP-bd"/>
</dbReference>
<keyword evidence="10" id="KW-0378">Hydrolase</keyword>
<dbReference type="InterPro" id="IPR003593">
    <property type="entry name" value="AAA+_ATPase"/>
</dbReference>
<evidence type="ECO:0000256" key="6">
    <source>
        <dbReference type="ARBA" id="ARBA00022840"/>
    </source>
</evidence>
<comment type="caution">
    <text evidence="10">The sequence shown here is derived from an EMBL/GenBank/DDBJ whole genome shotgun (WGS) entry which is preliminary data.</text>
</comment>
<dbReference type="CDD" id="cd03225">
    <property type="entry name" value="ABC_cobalt_CbiO_domain1"/>
    <property type="match status" value="2"/>
</dbReference>
<gene>
    <name evidence="10" type="ORF">J2Z32_001639</name>
</gene>
<dbReference type="InterPro" id="IPR015856">
    <property type="entry name" value="ABC_transpr_CbiO/EcfA_su"/>
</dbReference>
<dbReference type="InterPro" id="IPR050095">
    <property type="entry name" value="ECF_ABC_transporter_ATP-bd"/>
</dbReference>
<evidence type="ECO:0000256" key="5">
    <source>
        <dbReference type="ARBA" id="ARBA00022741"/>
    </source>
</evidence>
<dbReference type="Pfam" id="PF00005">
    <property type="entry name" value="ABC_tran"/>
    <property type="match status" value="2"/>
</dbReference>
<keyword evidence="6 10" id="KW-0067">ATP-binding</keyword>
<evidence type="ECO:0000313" key="10">
    <source>
        <dbReference type="EMBL" id="MBP1905014.1"/>
    </source>
</evidence>
<comment type="similarity">
    <text evidence="2">Belongs to the ABC transporter superfamily.</text>
</comment>
<dbReference type="PROSITE" id="PS50893">
    <property type="entry name" value="ABC_TRANSPORTER_2"/>
    <property type="match status" value="2"/>
</dbReference>
<dbReference type="PROSITE" id="PS00211">
    <property type="entry name" value="ABC_TRANSPORTER_1"/>
    <property type="match status" value="1"/>
</dbReference>
<evidence type="ECO:0000256" key="7">
    <source>
        <dbReference type="ARBA" id="ARBA00022967"/>
    </source>
</evidence>
<dbReference type="SMART" id="SM00382">
    <property type="entry name" value="AAA"/>
    <property type="match status" value="2"/>
</dbReference>
<dbReference type="SUPFAM" id="SSF52540">
    <property type="entry name" value="P-loop containing nucleoside triphosphate hydrolases"/>
    <property type="match status" value="2"/>
</dbReference>
<keyword evidence="8" id="KW-0472">Membrane</keyword>
<dbReference type="InterPro" id="IPR027417">
    <property type="entry name" value="P-loop_NTPase"/>
</dbReference>
<evidence type="ECO:0000256" key="4">
    <source>
        <dbReference type="ARBA" id="ARBA00022475"/>
    </source>
</evidence>
<dbReference type="Proteomes" id="UP001519272">
    <property type="component" value="Unassembled WGS sequence"/>
</dbReference>
<accession>A0ABS4FR08</accession>
<dbReference type="GO" id="GO:0005524">
    <property type="term" value="F:ATP binding"/>
    <property type="evidence" value="ECO:0007669"/>
    <property type="project" value="UniProtKB-KW"/>
</dbReference>
<dbReference type="GO" id="GO:0016787">
    <property type="term" value="F:hydrolase activity"/>
    <property type="evidence" value="ECO:0007669"/>
    <property type="project" value="UniProtKB-KW"/>
</dbReference>
<organism evidence="10 11">
    <name type="scientific">Paenibacillus turicensis</name>
    <dbReference type="NCBI Taxonomy" id="160487"/>
    <lineage>
        <taxon>Bacteria</taxon>
        <taxon>Bacillati</taxon>
        <taxon>Bacillota</taxon>
        <taxon>Bacilli</taxon>
        <taxon>Bacillales</taxon>
        <taxon>Paenibacillaceae</taxon>
        <taxon>Paenibacillus</taxon>
    </lineage>
</organism>
<dbReference type="EC" id="3.6.3.-" evidence="10"/>
<keyword evidence="11" id="KW-1185">Reference proteome</keyword>
<name>A0ABS4FR08_9BACL</name>